<feature type="transmembrane region" description="Helical" evidence="1">
    <location>
        <begin position="157"/>
        <end position="174"/>
    </location>
</feature>
<feature type="domain" description="Acyltransferase 3" evidence="2">
    <location>
        <begin position="18"/>
        <end position="351"/>
    </location>
</feature>
<feature type="transmembrane region" description="Helical" evidence="1">
    <location>
        <begin position="372"/>
        <end position="390"/>
    </location>
</feature>
<dbReference type="GO" id="GO:0016020">
    <property type="term" value="C:membrane"/>
    <property type="evidence" value="ECO:0007669"/>
    <property type="project" value="TreeGrafter"/>
</dbReference>
<keyword evidence="1" id="KW-0472">Membrane</keyword>
<dbReference type="PANTHER" id="PTHR23028:SF53">
    <property type="entry name" value="ACYL_TRANSF_3 DOMAIN-CONTAINING PROTEIN"/>
    <property type="match status" value="1"/>
</dbReference>
<evidence type="ECO:0000256" key="1">
    <source>
        <dbReference type="SAM" id="Phobius"/>
    </source>
</evidence>
<feature type="transmembrane region" description="Helical" evidence="1">
    <location>
        <begin position="44"/>
        <end position="64"/>
    </location>
</feature>
<protein>
    <submittedName>
        <fullName evidence="4">Peptidoglycan/LPS O-acetylase OafA/YrhL</fullName>
    </submittedName>
</protein>
<feature type="transmembrane region" description="Helical" evidence="1">
    <location>
        <begin position="85"/>
        <end position="109"/>
    </location>
</feature>
<dbReference type="GO" id="GO:0009103">
    <property type="term" value="P:lipopolysaccharide biosynthetic process"/>
    <property type="evidence" value="ECO:0007669"/>
    <property type="project" value="TreeGrafter"/>
</dbReference>
<dbReference type="InterPro" id="IPR043968">
    <property type="entry name" value="SGNH"/>
</dbReference>
<feature type="transmembrane region" description="Helical" evidence="1">
    <location>
        <begin position="214"/>
        <end position="234"/>
    </location>
</feature>
<dbReference type="Proteomes" id="UP000292685">
    <property type="component" value="Unassembled WGS sequence"/>
</dbReference>
<evidence type="ECO:0000259" key="2">
    <source>
        <dbReference type="Pfam" id="PF01757"/>
    </source>
</evidence>
<feature type="transmembrane region" description="Helical" evidence="1">
    <location>
        <begin position="186"/>
        <end position="208"/>
    </location>
</feature>
<name>A0A4Q8ACT5_9MICC</name>
<keyword evidence="1" id="KW-0812">Transmembrane</keyword>
<feature type="transmembrane region" description="Helical" evidence="1">
    <location>
        <begin position="310"/>
        <end position="329"/>
    </location>
</feature>
<feature type="transmembrane region" description="Helical" evidence="1">
    <location>
        <begin position="271"/>
        <end position="289"/>
    </location>
</feature>
<dbReference type="InterPro" id="IPR050879">
    <property type="entry name" value="Acyltransferase_3"/>
</dbReference>
<comment type="caution">
    <text evidence="4">The sequence shown here is derived from an EMBL/GenBank/DDBJ whole genome shotgun (WGS) entry which is preliminary data.</text>
</comment>
<feature type="transmembrane region" description="Helical" evidence="1">
    <location>
        <begin position="21"/>
        <end position="38"/>
    </location>
</feature>
<dbReference type="EMBL" id="SHLA01000001">
    <property type="protein sequence ID" value="RZU61551.1"/>
    <property type="molecule type" value="Genomic_DNA"/>
</dbReference>
<gene>
    <name evidence="4" type="ORF">EV380_1122</name>
</gene>
<evidence type="ECO:0000259" key="3">
    <source>
        <dbReference type="Pfam" id="PF19040"/>
    </source>
</evidence>
<reference evidence="4 5" key="1">
    <citation type="submission" date="2019-02" db="EMBL/GenBank/DDBJ databases">
        <title>Sequencing the genomes of 1000 actinobacteria strains.</title>
        <authorList>
            <person name="Klenk H.-P."/>
        </authorList>
    </citation>
    <scope>NUCLEOTIDE SEQUENCE [LARGE SCALE GENOMIC DNA]</scope>
    <source>
        <strain evidence="4 5">DSM 17364</strain>
    </source>
</reference>
<dbReference type="Pfam" id="PF19040">
    <property type="entry name" value="SGNH"/>
    <property type="match status" value="1"/>
</dbReference>
<accession>A0A4Q8ACT5</accession>
<feature type="domain" description="SGNH" evidence="3">
    <location>
        <begin position="449"/>
        <end position="692"/>
    </location>
</feature>
<keyword evidence="1" id="KW-1133">Transmembrane helix</keyword>
<dbReference type="OrthoDB" id="3404679at2"/>
<feature type="transmembrane region" description="Helical" evidence="1">
    <location>
        <begin position="335"/>
        <end position="351"/>
    </location>
</feature>
<dbReference type="Pfam" id="PF01757">
    <property type="entry name" value="Acyl_transf_3"/>
    <property type="match status" value="1"/>
</dbReference>
<organism evidence="4 5">
    <name type="scientific">Zhihengliuella halotolerans</name>
    <dbReference type="NCBI Taxonomy" id="370736"/>
    <lineage>
        <taxon>Bacteria</taxon>
        <taxon>Bacillati</taxon>
        <taxon>Actinomycetota</taxon>
        <taxon>Actinomycetes</taxon>
        <taxon>Micrococcales</taxon>
        <taxon>Micrococcaceae</taxon>
        <taxon>Zhihengliuella</taxon>
    </lineage>
</organism>
<proteinExistence type="predicted"/>
<dbReference type="PANTHER" id="PTHR23028">
    <property type="entry name" value="ACETYLTRANSFERASE"/>
    <property type="match status" value="1"/>
</dbReference>
<feature type="transmembrane region" description="Helical" evidence="1">
    <location>
        <begin position="246"/>
        <end position="265"/>
    </location>
</feature>
<sequence>MSTLSAADTRLTTGFQPEIQGLRTLAVALVVLYHFWPWHLSGGFVGVDIFFVISGYLITSHLYREIVREGHVNLGKFWARRIRRLLPLSFLVLILTSIAAVILLPATLWQATYRQVMGSAFYVQNWLLASDAVDYSAQDDAATAVQHFWTLSVEEQFYVLWPLLLFIVYWLVSRRGRPSPDRLRRVMITALALLGLASLVFSIAFTAYDPAQAYFVTPTRIWEFVAGAVVALALMGRQYHGRLANLIGWAGFAAIVISGVLYSAATPFPGYTALLPVLGTVALLACGGRERFSGIYWWLSRRPATVGGDLSYAIYLWHWPVVLLAPYAWEAAETWQGKIVLIAGVVLLSWASKITVEDPWRRSRLLASSPRTYTMAASGMAFITVLALLMPTGASAVRQSDAVSTASACYGYQAMLNPEECDPLAGDKDPNPAVEVVAQQAKEPAFPDCQAEMDAEGLPDCRLGVDRESADKVMAVFGDSHGTQWLPALNSMAHKENIALEVYTRSGCTPNVADLAAEADGRDQELNELCTESNRQIVDKIAGDDSIDVVVVGANQTDRDYVNGAGQDFEDPTKEGFIEPWSTWMARGKDVVVLGEIPRLEQGEVDGPTCVAENPDDVELCSLSEEKSFPRTQNLRAAAEGIDDERFHFIETKDFFCRDDSCHALIGGIVTYYDKSHISHTYAENLAPEIAKRFKESGVL</sequence>
<dbReference type="RefSeq" id="WP_130449896.1">
    <property type="nucleotide sequence ID" value="NZ_SHLA01000001.1"/>
</dbReference>
<dbReference type="AlphaFoldDB" id="A0A4Q8ACT5"/>
<evidence type="ECO:0000313" key="4">
    <source>
        <dbReference type="EMBL" id="RZU61551.1"/>
    </source>
</evidence>
<keyword evidence="5" id="KW-1185">Reference proteome</keyword>
<dbReference type="InterPro" id="IPR002656">
    <property type="entry name" value="Acyl_transf_3_dom"/>
</dbReference>
<evidence type="ECO:0000313" key="5">
    <source>
        <dbReference type="Proteomes" id="UP000292685"/>
    </source>
</evidence>
<dbReference type="GO" id="GO:0016747">
    <property type="term" value="F:acyltransferase activity, transferring groups other than amino-acyl groups"/>
    <property type="evidence" value="ECO:0007669"/>
    <property type="project" value="InterPro"/>
</dbReference>